<dbReference type="EMBL" id="BDRX01000059">
    <property type="protein sequence ID" value="GBF95034.1"/>
    <property type="molecule type" value="Genomic_DNA"/>
</dbReference>
<evidence type="ECO:0000313" key="2">
    <source>
        <dbReference type="EMBL" id="GBF95034.1"/>
    </source>
</evidence>
<evidence type="ECO:0000256" key="1">
    <source>
        <dbReference type="SAM" id="SignalP"/>
    </source>
</evidence>
<keyword evidence="1" id="KW-0732">Signal</keyword>
<reference evidence="2 3" key="1">
    <citation type="journal article" date="2018" name="Sci. Rep.">
        <title>Raphidocelis subcapitata (=Pseudokirchneriella subcapitata) provides an insight into genome evolution and environmental adaptations in the Sphaeropleales.</title>
        <authorList>
            <person name="Suzuki S."/>
            <person name="Yamaguchi H."/>
            <person name="Nakajima N."/>
            <person name="Kawachi M."/>
        </authorList>
    </citation>
    <scope>NUCLEOTIDE SEQUENCE [LARGE SCALE GENOMIC DNA]</scope>
    <source>
        <strain evidence="2 3">NIES-35</strain>
    </source>
</reference>
<keyword evidence="3" id="KW-1185">Reference proteome</keyword>
<dbReference type="AlphaFoldDB" id="A0A2V0P585"/>
<feature type="signal peptide" evidence="1">
    <location>
        <begin position="1"/>
        <end position="23"/>
    </location>
</feature>
<proteinExistence type="predicted"/>
<dbReference type="InParanoid" id="A0A2V0P585"/>
<accession>A0A2V0P585</accession>
<name>A0A2V0P585_9CHLO</name>
<sequence>MNNGEPFVKALCAMLSRVAGCVAVYVLQPGEREAAAFSVSGVDFAICPAMPEPASLAELIGSLVYKRGSAGEPEAASGWHLAGNGKGTVEWTTMPEAVRNGPIIGPITRYADRIVAALAGAAATISATIRVTTSADATPNTEPVLGGEGTLLDGRLIPVSGAHSDGVKGVRVLAIFCDKPTVVRLRIGTLALAERFFGTACPDGYCDVVLRSGEALFFSHNAGARIGHQVFQFAGTNSFRFITSHPTFAT</sequence>
<evidence type="ECO:0000313" key="3">
    <source>
        <dbReference type="Proteomes" id="UP000247498"/>
    </source>
</evidence>
<dbReference type="Proteomes" id="UP000247498">
    <property type="component" value="Unassembled WGS sequence"/>
</dbReference>
<protein>
    <submittedName>
        <fullName evidence="2">Uncharacterized protein</fullName>
    </submittedName>
</protein>
<gene>
    <name evidence="2" type="ORF">Rsub_07535</name>
</gene>
<feature type="chain" id="PRO_5015960344" evidence="1">
    <location>
        <begin position="24"/>
        <end position="250"/>
    </location>
</feature>
<comment type="caution">
    <text evidence="2">The sequence shown here is derived from an EMBL/GenBank/DDBJ whole genome shotgun (WGS) entry which is preliminary data.</text>
</comment>
<organism evidence="2 3">
    <name type="scientific">Raphidocelis subcapitata</name>
    <dbReference type="NCBI Taxonomy" id="307507"/>
    <lineage>
        <taxon>Eukaryota</taxon>
        <taxon>Viridiplantae</taxon>
        <taxon>Chlorophyta</taxon>
        <taxon>core chlorophytes</taxon>
        <taxon>Chlorophyceae</taxon>
        <taxon>CS clade</taxon>
        <taxon>Sphaeropleales</taxon>
        <taxon>Selenastraceae</taxon>
        <taxon>Raphidocelis</taxon>
    </lineage>
</organism>